<dbReference type="EMBL" id="CP022657">
    <property type="protein sequence ID" value="ASS74461.1"/>
    <property type="molecule type" value="Genomic_DNA"/>
</dbReference>
<protein>
    <recommendedName>
        <fullName evidence="3">Phage holin</fullName>
    </recommendedName>
</protein>
<dbReference type="Proteomes" id="UP000214688">
    <property type="component" value="Chromosome"/>
</dbReference>
<dbReference type="InterPro" id="IPR010026">
    <property type="entry name" value="Phage_holin_LL-H"/>
</dbReference>
<evidence type="ECO:0008006" key="3">
    <source>
        <dbReference type="Google" id="ProtNLM"/>
    </source>
</evidence>
<gene>
    <name evidence="1" type="ORF">CIG75_05290</name>
</gene>
<name>A0A223CYQ3_9BACL</name>
<accession>A0A223CYQ3</accession>
<dbReference type="Pfam" id="PF09682">
    <property type="entry name" value="Phage_holin_6_1"/>
    <property type="match status" value="1"/>
</dbReference>
<dbReference type="KEGG" id="tab:CIG75_05290"/>
<evidence type="ECO:0000313" key="1">
    <source>
        <dbReference type="EMBL" id="ASS74461.1"/>
    </source>
</evidence>
<proteinExistence type="predicted"/>
<evidence type="ECO:0000313" key="2">
    <source>
        <dbReference type="Proteomes" id="UP000214688"/>
    </source>
</evidence>
<keyword evidence="2" id="KW-1185">Reference proteome</keyword>
<dbReference type="AlphaFoldDB" id="A0A223CYQ3"/>
<organism evidence="1 2">
    <name type="scientific">Tumebacillus algifaecis</name>
    <dbReference type="NCBI Taxonomy" id="1214604"/>
    <lineage>
        <taxon>Bacteria</taxon>
        <taxon>Bacillati</taxon>
        <taxon>Bacillota</taxon>
        <taxon>Bacilli</taxon>
        <taxon>Bacillales</taxon>
        <taxon>Alicyclobacillaceae</taxon>
        <taxon>Tumebacillus</taxon>
    </lineage>
</organism>
<sequence>MGLELGLFVLLVVLYRWKLKALGYYRTTMSVRQREWLNLIGREAFHYAERAFTHYDGPAKLNEAVKYVLERSDQQGVEVTYPEIRAVIEKAKAEMVLSK</sequence>
<reference evidence="1 2" key="1">
    <citation type="journal article" date="2015" name="Int. J. Syst. Evol. Microbiol.">
        <title>Tumebacillus algifaecis sp. nov., isolated from decomposing algal scum.</title>
        <authorList>
            <person name="Wu Y.F."/>
            <person name="Zhang B."/>
            <person name="Xing P."/>
            <person name="Wu Q.L."/>
            <person name="Liu S.J."/>
        </authorList>
    </citation>
    <scope>NUCLEOTIDE SEQUENCE [LARGE SCALE GENOMIC DNA]</scope>
    <source>
        <strain evidence="1 2">THMBR28</strain>
    </source>
</reference>